<feature type="domain" description="AP complex mu/sigma subunit" evidence="13">
    <location>
        <begin position="85"/>
        <end position="164"/>
    </location>
</feature>
<dbReference type="InterPro" id="IPR022775">
    <property type="entry name" value="AP_mu_sigma_su"/>
</dbReference>
<dbReference type="AlphaFoldDB" id="A0A0F7SVV9"/>
<dbReference type="SUPFAM" id="SSF64356">
    <property type="entry name" value="SNARE-like"/>
    <property type="match status" value="1"/>
</dbReference>
<evidence type="ECO:0000256" key="7">
    <source>
        <dbReference type="ARBA" id="ARBA00022927"/>
    </source>
</evidence>
<evidence type="ECO:0000256" key="9">
    <source>
        <dbReference type="ARBA" id="ARBA00023136"/>
    </source>
</evidence>
<evidence type="ECO:0000256" key="11">
    <source>
        <dbReference type="ARBA" id="ARBA00045555"/>
    </source>
</evidence>
<evidence type="ECO:0000256" key="2">
    <source>
        <dbReference type="ARBA" id="ARBA00006972"/>
    </source>
</evidence>
<evidence type="ECO:0000259" key="13">
    <source>
        <dbReference type="Pfam" id="PF01217"/>
    </source>
</evidence>
<dbReference type="InterPro" id="IPR039652">
    <property type="entry name" value="Coatomer_zeta"/>
</dbReference>
<keyword evidence="4 12" id="KW-0813">Transport</keyword>
<evidence type="ECO:0000313" key="14">
    <source>
        <dbReference type="EMBL" id="CED84869.1"/>
    </source>
</evidence>
<dbReference type="PANTHER" id="PTHR11043">
    <property type="entry name" value="ZETA-COAT PROTEIN"/>
    <property type="match status" value="1"/>
</dbReference>
<keyword evidence="7 12" id="KW-0653">Protein transport</keyword>
<dbReference type="FunFam" id="3.30.450.60:FF:000013">
    <property type="entry name" value="Coatomer subunit zeta"/>
    <property type="match status" value="1"/>
</dbReference>
<evidence type="ECO:0000256" key="10">
    <source>
        <dbReference type="ARBA" id="ARBA00023329"/>
    </source>
</evidence>
<dbReference type="CDD" id="cd14829">
    <property type="entry name" value="Zeta-COP"/>
    <property type="match status" value="1"/>
</dbReference>
<protein>
    <recommendedName>
        <fullName evidence="12">Coatomer subunit zeta</fullName>
    </recommendedName>
</protein>
<dbReference type="GO" id="GO:0006886">
    <property type="term" value="P:intracellular protein transport"/>
    <property type="evidence" value="ECO:0007669"/>
    <property type="project" value="TreeGrafter"/>
</dbReference>
<dbReference type="PANTHER" id="PTHR11043:SF0">
    <property type="entry name" value="COATOMER SUBUNIT ZETA"/>
    <property type="match status" value="1"/>
</dbReference>
<comment type="function">
    <text evidence="11">The coatomer is a cytosolic protein complex that binds to dilysine motifs and reversibly associates with Golgi non-clathrin-coated vesicles, which further mediate biosynthetic protein transport from the ER, via the Golgi up to the trans Golgi network. Coatomer complex is required for budding from Golgi membranes, and is essential for the retrograde Golgi-to-ER transport of dilysine-tagged proteins. The zeta subunit may be involved in regulating the coat assembly and, hence, the rate of biosynthetic protein transport due to its association-dissociation properties with the coatomer complex.</text>
</comment>
<evidence type="ECO:0000256" key="3">
    <source>
        <dbReference type="ARBA" id="ARBA00011775"/>
    </source>
</evidence>
<proteinExistence type="inferred from homology"/>
<evidence type="ECO:0000256" key="12">
    <source>
        <dbReference type="RuleBase" id="RU366053"/>
    </source>
</evidence>
<keyword evidence="9 12" id="KW-0472">Membrane</keyword>
<dbReference type="InterPro" id="IPR011012">
    <property type="entry name" value="Longin-like_dom_sf"/>
</dbReference>
<accession>A0A0F7SVV9</accession>
<keyword evidence="6 12" id="KW-0931">ER-Golgi transport</keyword>
<comment type="subunit">
    <text evidence="3 12">Oligomeric complex that consists of at least the alpha, beta, beta', gamma, delta, epsilon and zeta subunits.</text>
</comment>
<evidence type="ECO:0000256" key="8">
    <source>
        <dbReference type="ARBA" id="ARBA00023034"/>
    </source>
</evidence>
<dbReference type="GO" id="GO:0000139">
    <property type="term" value="C:Golgi membrane"/>
    <property type="evidence" value="ECO:0007669"/>
    <property type="project" value="UniProtKB-SubCell"/>
</dbReference>
<sequence length="199" mass="21494">MSNLTLYSATCLIILDSEGNRVIAKYWSPPHQPASVGQGVAAASTLGGNPFGTLKEQRAFEKNVCEKTRKGLADVLFLPPSSICLTKSSTDLTFHLVGPTSENELMLQNALTAFHDAVGLLLRGLVEKRSVLENLDLVMLALDETIDDGIILETDPVAIASRVSRPRADTAGEIVINEQTIMSAYSTLKERLGKQIAQL</sequence>
<organism evidence="14">
    <name type="scientific">Phaffia rhodozyma</name>
    <name type="common">Yeast</name>
    <name type="synonym">Xanthophyllomyces dendrorhous</name>
    <dbReference type="NCBI Taxonomy" id="264483"/>
    <lineage>
        <taxon>Eukaryota</taxon>
        <taxon>Fungi</taxon>
        <taxon>Dikarya</taxon>
        <taxon>Basidiomycota</taxon>
        <taxon>Agaricomycotina</taxon>
        <taxon>Tremellomycetes</taxon>
        <taxon>Cystofilobasidiales</taxon>
        <taxon>Mrakiaceae</taxon>
        <taxon>Phaffia</taxon>
    </lineage>
</organism>
<dbReference type="Pfam" id="PF01217">
    <property type="entry name" value="Clat_adaptor_s"/>
    <property type="match status" value="1"/>
</dbReference>
<dbReference type="GO" id="GO:0030126">
    <property type="term" value="C:COPI vesicle coat"/>
    <property type="evidence" value="ECO:0007669"/>
    <property type="project" value="UniProtKB-UniRule"/>
</dbReference>
<comment type="subcellular location">
    <subcellularLocation>
        <location evidence="12">Cytoplasm</location>
    </subcellularLocation>
    <subcellularLocation>
        <location evidence="1 12">Golgi apparatus membrane</location>
        <topology evidence="1 12">Peripheral membrane protein</topology>
        <orientation evidence="1 12">Cytoplasmic side</orientation>
    </subcellularLocation>
    <subcellularLocation>
        <location evidence="12">Cytoplasmic vesicle</location>
        <location evidence="12">COPI-coated vesicle membrane</location>
        <topology evidence="12">Peripheral membrane protein</topology>
        <orientation evidence="12">Cytoplasmic side</orientation>
    </subcellularLocation>
</comment>
<evidence type="ECO:0000256" key="4">
    <source>
        <dbReference type="ARBA" id="ARBA00022448"/>
    </source>
</evidence>
<keyword evidence="8 12" id="KW-0333">Golgi apparatus</keyword>
<dbReference type="GO" id="GO:0006891">
    <property type="term" value="P:intra-Golgi vesicle-mediated transport"/>
    <property type="evidence" value="ECO:0007669"/>
    <property type="project" value="TreeGrafter"/>
</dbReference>
<dbReference type="Gene3D" id="3.30.450.60">
    <property type="match status" value="1"/>
</dbReference>
<dbReference type="GO" id="GO:0006890">
    <property type="term" value="P:retrograde vesicle-mediated transport, Golgi to endoplasmic reticulum"/>
    <property type="evidence" value="ECO:0007669"/>
    <property type="project" value="UniProtKB-UniRule"/>
</dbReference>
<evidence type="ECO:0000256" key="6">
    <source>
        <dbReference type="ARBA" id="ARBA00022892"/>
    </source>
</evidence>
<name>A0A0F7SVV9_PHARH</name>
<evidence type="ECO:0000256" key="1">
    <source>
        <dbReference type="ARBA" id="ARBA00004255"/>
    </source>
</evidence>
<keyword evidence="10 12" id="KW-0968">Cytoplasmic vesicle</keyword>
<reference evidence="14" key="1">
    <citation type="submission" date="2014-08" db="EMBL/GenBank/DDBJ databases">
        <authorList>
            <person name="Sharma Rahul"/>
            <person name="Thines Marco"/>
        </authorList>
    </citation>
    <scope>NUCLEOTIDE SEQUENCE</scope>
</reference>
<dbReference type="EMBL" id="LN483166">
    <property type="protein sequence ID" value="CED84869.1"/>
    <property type="molecule type" value="Genomic_DNA"/>
</dbReference>
<comment type="similarity">
    <text evidence="2 12">Belongs to the adaptor complexes small subunit family.</text>
</comment>
<keyword evidence="5 12" id="KW-0963">Cytoplasm</keyword>
<evidence type="ECO:0000256" key="5">
    <source>
        <dbReference type="ARBA" id="ARBA00022490"/>
    </source>
</evidence>